<accession>A0A0L8FMP0</accession>
<protein>
    <submittedName>
        <fullName evidence="1">Uncharacterized protein</fullName>
    </submittedName>
</protein>
<dbReference type="EMBL" id="KQ429045">
    <property type="protein sequence ID" value="KOF65660.1"/>
    <property type="molecule type" value="Genomic_DNA"/>
</dbReference>
<reference evidence="1" key="1">
    <citation type="submission" date="2015-07" db="EMBL/GenBank/DDBJ databases">
        <title>MeaNS - Measles Nucleotide Surveillance Program.</title>
        <authorList>
            <person name="Tran T."/>
            <person name="Druce J."/>
        </authorList>
    </citation>
    <scope>NUCLEOTIDE SEQUENCE</scope>
    <source>
        <strain evidence="1">UCB-OBI-ISO-001</strain>
        <tissue evidence="1">Gonad</tissue>
    </source>
</reference>
<sequence length="60" mass="7012">MNVIIYTLPIHVCIKCITEYAYKQYPCFILHCIYRGVCVVYIHILLHLCLSIEDSMYIAG</sequence>
<organism evidence="1">
    <name type="scientific">Octopus bimaculoides</name>
    <name type="common">California two-spotted octopus</name>
    <dbReference type="NCBI Taxonomy" id="37653"/>
    <lineage>
        <taxon>Eukaryota</taxon>
        <taxon>Metazoa</taxon>
        <taxon>Spiralia</taxon>
        <taxon>Lophotrochozoa</taxon>
        <taxon>Mollusca</taxon>
        <taxon>Cephalopoda</taxon>
        <taxon>Coleoidea</taxon>
        <taxon>Octopodiformes</taxon>
        <taxon>Octopoda</taxon>
        <taxon>Incirrata</taxon>
        <taxon>Octopodidae</taxon>
        <taxon>Octopus</taxon>
    </lineage>
</organism>
<name>A0A0L8FMP0_OCTBM</name>
<evidence type="ECO:0000313" key="1">
    <source>
        <dbReference type="EMBL" id="KOF65660.1"/>
    </source>
</evidence>
<proteinExistence type="predicted"/>
<dbReference type="AlphaFoldDB" id="A0A0L8FMP0"/>
<gene>
    <name evidence="1" type="ORF">OCBIM_22014725mg</name>
</gene>